<organism evidence="2 3">
    <name type="scientific">Lupinus angustifolius</name>
    <name type="common">Narrow-leaved blue lupine</name>
    <dbReference type="NCBI Taxonomy" id="3871"/>
    <lineage>
        <taxon>Eukaryota</taxon>
        <taxon>Viridiplantae</taxon>
        <taxon>Streptophyta</taxon>
        <taxon>Embryophyta</taxon>
        <taxon>Tracheophyta</taxon>
        <taxon>Spermatophyta</taxon>
        <taxon>Magnoliopsida</taxon>
        <taxon>eudicotyledons</taxon>
        <taxon>Gunneridae</taxon>
        <taxon>Pentapetalae</taxon>
        <taxon>rosids</taxon>
        <taxon>fabids</taxon>
        <taxon>Fabales</taxon>
        <taxon>Fabaceae</taxon>
        <taxon>Papilionoideae</taxon>
        <taxon>50 kb inversion clade</taxon>
        <taxon>genistoids sensu lato</taxon>
        <taxon>core genistoids</taxon>
        <taxon>Genisteae</taxon>
        <taxon>Lupinus</taxon>
    </lineage>
</organism>
<reference evidence="2 3" key="1">
    <citation type="journal article" date="2017" name="Plant Biotechnol. J.">
        <title>A comprehensive draft genome sequence for lupin (Lupinus angustifolius), an emerging health food: insights into plant-microbe interactions and legume evolution.</title>
        <authorList>
            <person name="Hane J.K."/>
            <person name="Ming Y."/>
            <person name="Kamphuis L.G."/>
            <person name="Nelson M.N."/>
            <person name="Garg G."/>
            <person name="Atkins C.A."/>
            <person name="Bayer P.E."/>
            <person name="Bravo A."/>
            <person name="Bringans S."/>
            <person name="Cannon S."/>
            <person name="Edwards D."/>
            <person name="Foley R."/>
            <person name="Gao L.L."/>
            <person name="Harrison M.J."/>
            <person name="Huang W."/>
            <person name="Hurgobin B."/>
            <person name="Li S."/>
            <person name="Liu C.W."/>
            <person name="McGrath A."/>
            <person name="Morahan G."/>
            <person name="Murray J."/>
            <person name="Weller J."/>
            <person name="Jian J."/>
            <person name="Singh K.B."/>
        </authorList>
    </citation>
    <scope>NUCLEOTIDE SEQUENCE [LARGE SCALE GENOMIC DNA]</scope>
    <source>
        <strain evidence="3">cv. Tanjil</strain>
        <tissue evidence="2">Whole plant</tissue>
    </source>
</reference>
<dbReference type="EMBL" id="CM007372">
    <property type="protein sequence ID" value="OIW00846.1"/>
    <property type="molecule type" value="Genomic_DNA"/>
</dbReference>
<protein>
    <recommendedName>
        <fullName evidence="1">Retroviral polymerase SH3-like domain-containing protein</fullName>
    </recommendedName>
</protein>
<evidence type="ECO:0000313" key="2">
    <source>
        <dbReference type="EMBL" id="OIW00846.1"/>
    </source>
</evidence>
<dbReference type="InterPro" id="IPR057670">
    <property type="entry name" value="SH3_retrovirus"/>
</dbReference>
<dbReference type="Pfam" id="PF25597">
    <property type="entry name" value="SH3_retrovirus"/>
    <property type="match status" value="1"/>
</dbReference>
<proteinExistence type="predicted"/>
<dbReference type="AlphaFoldDB" id="A0A1J7GKC2"/>
<feature type="domain" description="Retroviral polymerase SH3-like" evidence="1">
    <location>
        <begin position="1"/>
        <end position="41"/>
    </location>
</feature>
<dbReference type="OMA" id="ENESWNW"/>
<name>A0A1J7GKC2_LUPAN</name>
<keyword evidence="3" id="KW-1185">Reference proteome</keyword>
<sequence length="154" mass="17973">MVFIGYHLTGAYKLYNPIEDKVQISRDVIVLENESWNWKEMTTSLRRLIPEMSDEDIVSERENVMTCDSDAIISQRSQRVRTLPNRFSDYELLHDSQIDEEGDLIHLALMVEAEPISEEEALQDSVWKKAVAEELRSIEKNQIWNLIDLPEGKH</sequence>
<dbReference type="Proteomes" id="UP000188354">
    <property type="component" value="Chromosome LG12"/>
</dbReference>
<dbReference type="Gramene" id="OIW00846">
    <property type="protein sequence ID" value="OIW00846"/>
    <property type="gene ID" value="TanjilG_12250"/>
</dbReference>
<gene>
    <name evidence="2" type="ORF">TanjilG_12250</name>
</gene>
<evidence type="ECO:0000259" key="1">
    <source>
        <dbReference type="Pfam" id="PF25597"/>
    </source>
</evidence>
<evidence type="ECO:0000313" key="3">
    <source>
        <dbReference type="Proteomes" id="UP000188354"/>
    </source>
</evidence>
<accession>A0A1J7GKC2</accession>